<evidence type="ECO:0000313" key="1">
    <source>
        <dbReference type="EMBL" id="KKM83915.1"/>
    </source>
</evidence>
<name>A0A0F9N5D3_9ZZZZ</name>
<dbReference type="AlphaFoldDB" id="A0A0F9N5D3"/>
<proteinExistence type="predicted"/>
<gene>
    <name evidence="1" type="ORF">LCGC14_1304480</name>
</gene>
<organism evidence="1">
    <name type="scientific">marine sediment metagenome</name>
    <dbReference type="NCBI Taxonomy" id="412755"/>
    <lineage>
        <taxon>unclassified sequences</taxon>
        <taxon>metagenomes</taxon>
        <taxon>ecological metagenomes</taxon>
    </lineage>
</organism>
<reference evidence="1" key="1">
    <citation type="journal article" date="2015" name="Nature">
        <title>Complex archaea that bridge the gap between prokaryotes and eukaryotes.</title>
        <authorList>
            <person name="Spang A."/>
            <person name="Saw J.H."/>
            <person name="Jorgensen S.L."/>
            <person name="Zaremba-Niedzwiedzka K."/>
            <person name="Martijn J."/>
            <person name="Lind A.E."/>
            <person name="van Eijk R."/>
            <person name="Schleper C."/>
            <person name="Guy L."/>
            <person name="Ettema T.J."/>
        </authorList>
    </citation>
    <scope>NUCLEOTIDE SEQUENCE</scope>
</reference>
<accession>A0A0F9N5D3</accession>
<comment type="caution">
    <text evidence="1">The sequence shown here is derived from an EMBL/GenBank/DDBJ whole genome shotgun (WGS) entry which is preliminary data.</text>
</comment>
<sequence length="47" mass="5537">MNKVLVIMKFIYATILRELVFNAIDNPDSEVDEFVLKLLDRLFDYDG</sequence>
<protein>
    <submittedName>
        <fullName evidence="1">Uncharacterized protein</fullName>
    </submittedName>
</protein>
<dbReference type="EMBL" id="LAZR01007645">
    <property type="protein sequence ID" value="KKM83915.1"/>
    <property type="molecule type" value="Genomic_DNA"/>
</dbReference>